<dbReference type="InterPro" id="IPR039309">
    <property type="entry name" value="BT1"/>
</dbReference>
<organism evidence="8 9">
    <name type="scientific">Pedosphaera parvula (strain Ellin514)</name>
    <dbReference type="NCBI Taxonomy" id="320771"/>
    <lineage>
        <taxon>Bacteria</taxon>
        <taxon>Pseudomonadati</taxon>
        <taxon>Verrucomicrobiota</taxon>
        <taxon>Pedosphaerae</taxon>
        <taxon>Pedosphaerales</taxon>
        <taxon>Pedosphaeraceae</taxon>
        <taxon>Pedosphaera</taxon>
    </lineage>
</organism>
<comment type="similarity">
    <text evidence="2">Belongs to the major facilitator superfamily. Folate-biopterin transporter (TC 2.A.71) family.</text>
</comment>
<protein>
    <recommendedName>
        <fullName evidence="10">Major facilitator superfamily MFS_1</fullName>
    </recommendedName>
</protein>
<evidence type="ECO:0000256" key="3">
    <source>
        <dbReference type="ARBA" id="ARBA00022448"/>
    </source>
</evidence>
<dbReference type="EMBL" id="ABOX02000050">
    <property type="protein sequence ID" value="EEF58095.1"/>
    <property type="molecule type" value="Genomic_DNA"/>
</dbReference>
<feature type="transmembrane region" description="Helical" evidence="7">
    <location>
        <begin position="87"/>
        <end position="107"/>
    </location>
</feature>
<evidence type="ECO:0000256" key="1">
    <source>
        <dbReference type="ARBA" id="ARBA00004141"/>
    </source>
</evidence>
<evidence type="ECO:0000313" key="8">
    <source>
        <dbReference type="EMBL" id="EEF58095.1"/>
    </source>
</evidence>
<feature type="transmembrane region" description="Helical" evidence="7">
    <location>
        <begin position="545"/>
        <end position="571"/>
    </location>
</feature>
<dbReference type="STRING" id="320771.Cflav_PD1334"/>
<feature type="transmembrane region" description="Helical" evidence="7">
    <location>
        <begin position="519"/>
        <end position="539"/>
    </location>
</feature>
<feature type="transmembrane region" description="Helical" evidence="7">
    <location>
        <begin position="583"/>
        <end position="604"/>
    </location>
</feature>
<feature type="transmembrane region" description="Helical" evidence="7">
    <location>
        <begin position="610"/>
        <end position="631"/>
    </location>
</feature>
<comment type="subcellular location">
    <subcellularLocation>
        <location evidence="1">Membrane</location>
        <topology evidence="1">Multi-pass membrane protein</topology>
    </subcellularLocation>
</comment>
<comment type="caution">
    <text evidence="8">The sequence shown here is derived from an EMBL/GenBank/DDBJ whole genome shotgun (WGS) entry which is preliminary data.</text>
</comment>
<dbReference type="InterPro" id="IPR004752">
    <property type="entry name" value="AmpG_permease/AT-1"/>
</dbReference>
<dbReference type="Gene3D" id="1.20.1250.20">
    <property type="entry name" value="MFS general substrate transporter like domains"/>
    <property type="match status" value="2"/>
</dbReference>
<proteinExistence type="inferred from homology"/>
<evidence type="ECO:0000256" key="7">
    <source>
        <dbReference type="SAM" id="Phobius"/>
    </source>
</evidence>
<dbReference type="OrthoDB" id="9787815at2"/>
<reference evidence="8 9" key="1">
    <citation type="journal article" date="2011" name="J. Bacteriol.">
        <title>Genome sequence of 'Pedosphaera parvula' Ellin514, an aerobic Verrucomicrobial isolate from pasture soil.</title>
        <authorList>
            <person name="Kant R."/>
            <person name="van Passel M.W."/>
            <person name="Sangwan P."/>
            <person name="Palva A."/>
            <person name="Lucas S."/>
            <person name="Copeland A."/>
            <person name="Lapidus A."/>
            <person name="Glavina Del Rio T."/>
            <person name="Dalin E."/>
            <person name="Tice H."/>
            <person name="Bruce D."/>
            <person name="Goodwin L."/>
            <person name="Pitluck S."/>
            <person name="Chertkov O."/>
            <person name="Larimer F.W."/>
            <person name="Land M.L."/>
            <person name="Hauser L."/>
            <person name="Brettin T.S."/>
            <person name="Detter J.C."/>
            <person name="Han S."/>
            <person name="de Vos W.M."/>
            <person name="Janssen P.H."/>
            <person name="Smidt H."/>
        </authorList>
    </citation>
    <scope>NUCLEOTIDE SEQUENCE [LARGE SCALE GENOMIC DNA]</scope>
    <source>
        <strain evidence="8 9">Ellin514</strain>
    </source>
</reference>
<feature type="transmembrane region" description="Helical" evidence="7">
    <location>
        <begin position="157"/>
        <end position="176"/>
    </location>
</feature>
<evidence type="ECO:0000256" key="4">
    <source>
        <dbReference type="ARBA" id="ARBA00022692"/>
    </source>
</evidence>
<evidence type="ECO:0000256" key="6">
    <source>
        <dbReference type="ARBA" id="ARBA00023136"/>
    </source>
</evidence>
<gene>
    <name evidence="8" type="ORF">Cflav_PD1334</name>
</gene>
<sequence>MPSVSQQTPKVPSSTKATYRNPWAWVSTLYLAEGLPYVVVMIVAVIIYKGMGISNTDIALYTSWLYLPWVIKPLWSPIVDILKTRRLWIWIMQIIIGGALAGVALSIPSPNFFKYTLAFFWILAFSSATQDIATDGFYMLATTEKEQAFFVGIRSTFYRISTIFGQGLLVILAGYIQNNTGLPKVNLHVNARPGVALIQSLDQQPITTAPLEGQLRILAQPEVVEVSPEVRSKKEIQSLIALAKSNNVQNGFYQLEKKAEDNPSWWSTYVSKPIGALFSTLISNPLEAFLKSHFAPEPKSKSDTSGNIGLVSIHLSKPPGKDVVVSLGSRVSMGLGASDDKSFSVAEGTRLVFNDQNWNQPALGVIQLDPKLKTSASTTMQVSSGNIPLSWVITMFILSAMFLFFGIYHRFILPWPATDQPRTADSLKKFMKEFFHTFGTFFKKDKIGFLILFMIFYRFAEAQLVKMVAPFLLDAREVGGLGLTTAQFGLAYGTIGIAALTIGGLCGGVVAAKKGLKFWIWWMVLAIHLPDAVFVYLSYAMPDNFWIINLCIAIEQFGYGFGFTAYMLYLIYIARGQHSTAHYAICTGFMALGMMIPGMFSGWLQDIIGYQHFFIWVLLATIPGFLIIKFIPLDAEFGKKTS</sequence>
<feature type="transmembrane region" description="Helical" evidence="7">
    <location>
        <begin position="23"/>
        <end position="46"/>
    </location>
</feature>
<keyword evidence="5 7" id="KW-1133">Transmembrane helix</keyword>
<dbReference type="InterPro" id="IPR036259">
    <property type="entry name" value="MFS_trans_sf"/>
</dbReference>
<keyword evidence="9" id="KW-1185">Reference proteome</keyword>
<name>B9XPZ8_PEDPL</name>
<evidence type="ECO:0000313" key="9">
    <source>
        <dbReference type="Proteomes" id="UP000003688"/>
    </source>
</evidence>
<dbReference type="SUPFAM" id="SSF103473">
    <property type="entry name" value="MFS general substrate transporter"/>
    <property type="match status" value="2"/>
</dbReference>
<keyword evidence="6 7" id="KW-0472">Membrane</keyword>
<keyword evidence="4 7" id="KW-0812">Transmembrane</keyword>
<feature type="transmembrane region" description="Helical" evidence="7">
    <location>
        <begin position="389"/>
        <end position="408"/>
    </location>
</feature>
<dbReference type="GO" id="GO:0016020">
    <property type="term" value="C:membrane"/>
    <property type="evidence" value="ECO:0007669"/>
    <property type="project" value="UniProtKB-SubCell"/>
</dbReference>
<dbReference type="Pfam" id="PF03092">
    <property type="entry name" value="BT1"/>
    <property type="match status" value="1"/>
</dbReference>
<dbReference type="PANTHER" id="PTHR12778:SF10">
    <property type="entry name" value="MAJOR FACILITATOR SUPERFAMILY DOMAIN-CONTAINING PROTEIN 3"/>
    <property type="match status" value="1"/>
</dbReference>
<feature type="transmembrane region" description="Helical" evidence="7">
    <location>
        <begin position="447"/>
        <end position="469"/>
    </location>
</feature>
<dbReference type="Proteomes" id="UP000003688">
    <property type="component" value="Unassembled WGS sequence"/>
</dbReference>
<evidence type="ECO:0008006" key="10">
    <source>
        <dbReference type="Google" id="ProtNLM"/>
    </source>
</evidence>
<dbReference type="RefSeq" id="WP_007417884.1">
    <property type="nucleotide sequence ID" value="NZ_ABOX02000050.1"/>
</dbReference>
<feature type="transmembrane region" description="Helical" evidence="7">
    <location>
        <begin position="119"/>
        <end position="141"/>
    </location>
</feature>
<dbReference type="AlphaFoldDB" id="B9XPZ8"/>
<accession>B9XPZ8</accession>
<keyword evidence="3" id="KW-0813">Transport</keyword>
<dbReference type="PANTHER" id="PTHR12778">
    <property type="entry name" value="SOLUTE CARRIER FAMILY 33 ACETYL-COA TRANSPORTER -RELATED"/>
    <property type="match status" value="1"/>
</dbReference>
<feature type="transmembrane region" description="Helical" evidence="7">
    <location>
        <begin position="489"/>
        <end position="512"/>
    </location>
</feature>
<feature type="transmembrane region" description="Helical" evidence="7">
    <location>
        <begin position="58"/>
        <end position="75"/>
    </location>
</feature>
<evidence type="ECO:0000256" key="2">
    <source>
        <dbReference type="ARBA" id="ARBA00007015"/>
    </source>
</evidence>
<evidence type="ECO:0000256" key="5">
    <source>
        <dbReference type="ARBA" id="ARBA00022989"/>
    </source>
</evidence>